<evidence type="ECO:0000256" key="1">
    <source>
        <dbReference type="SAM" id="MobiDB-lite"/>
    </source>
</evidence>
<dbReference type="Proteomes" id="UP001367508">
    <property type="component" value="Unassembled WGS sequence"/>
</dbReference>
<feature type="region of interest" description="Disordered" evidence="1">
    <location>
        <begin position="1"/>
        <end position="72"/>
    </location>
</feature>
<accession>A0AAN9K1J2</accession>
<keyword evidence="3" id="KW-1185">Reference proteome</keyword>
<feature type="compositionally biased region" description="Acidic residues" evidence="1">
    <location>
        <begin position="8"/>
        <end position="51"/>
    </location>
</feature>
<protein>
    <submittedName>
        <fullName evidence="2">Uncharacterized protein</fullName>
    </submittedName>
</protein>
<sequence>MVRTGVDDAVDNDDDGVDEDDDDGVDEDDDDGVDEDDDGVDEDDNGVDEDVNPPSNCDLKPPNHGRREENVQDPSQYLRYWICLVFSYLCI</sequence>
<comment type="caution">
    <text evidence="2">The sequence shown here is derived from an EMBL/GenBank/DDBJ whole genome shotgun (WGS) entry which is preliminary data.</text>
</comment>
<dbReference type="EMBL" id="JAYMYQ010000010">
    <property type="protein sequence ID" value="KAK7308384.1"/>
    <property type="molecule type" value="Genomic_DNA"/>
</dbReference>
<organism evidence="2 3">
    <name type="scientific">Canavalia gladiata</name>
    <name type="common">Sword bean</name>
    <name type="synonym">Dolichos gladiatus</name>
    <dbReference type="NCBI Taxonomy" id="3824"/>
    <lineage>
        <taxon>Eukaryota</taxon>
        <taxon>Viridiplantae</taxon>
        <taxon>Streptophyta</taxon>
        <taxon>Embryophyta</taxon>
        <taxon>Tracheophyta</taxon>
        <taxon>Spermatophyta</taxon>
        <taxon>Magnoliopsida</taxon>
        <taxon>eudicotyledons</taxon>
        <taxon>Gunneridae</taxon>
        <taxon>Pentapetalae</taxon>
        <taxon>rosids</taxon>
        <taxon>fabids</taxon>
        <taxon>Fabales</taxon>
        <taxon>Fabaceae</taxon>
        <taxon>Papilionoideae</taxon>
        <taxon>50 kb inversion clade</taxon>
        <taxon>NPAAA clade</taxon>
        <taxon>indigoferoid/millettioid clade</taxon>
        <taxon>Phaseoleae</taxon>
        <taxon>Canavalia</taxon>
    </lineage>
</organism>
<evidence type="ECO:0000313" key="3">
    <source>
        <dbReference type="Proteomes" id="UP001367508"/>
    </source>
</evidence>
<evidence type="ECO:0000313" key="2">
    <source>
        <dbReference type="EMBL" id="KAK7308384.1"/>
    </source>
</evidence>
<reference evidence="2 3" key="1">
    <citation type="submission" date="2024-01" db="EMBL/GenBank/DDBJ databases">
        <title>The genomes of 5 underutilized Papilionoideae crops provide insights into root nodulation and disease resistanc.</title>
        <authorList>
            <person name="Jiang F."/>
        </authorList>
    </citation>
    <scope>NUCLEOTIDE SEQUENCE [LARGE SCALE GENOMIC DNA]</scope>
    <source>
        <strain evidence="2">LVBAO_FW01</strain>
        <tissue evidence="2">Leaves</tissue>
    </source>
</reference>
<dbReference type="AlphaFoldDB" id="A0AAN9K1J2"/>
<name>A0AAN9K1J2_CANGL</name>
<gene>
    <name evidence="2" type="ORF">VNO77_41988</name>
</gene>
<proteinExistence type="predicted"/>